<feature type="non-terminal residue" evidence="1">
    <location>
        <position position="521"/>
    </location>
</feature>
<sequence length="521" mass="52064">VGTDGITVLSGTPTASETTISGFRTEFLSASGTLVKKTGDTMTGDLLITNDAQITIPLGSASAPSIIFEGDPDTGIASQGSNAILFVTGGESPVVVTSSTLFLLPRILSNPGSAAAPQFSFLSNAESGMYSPVFDELAFTTGAIDALTIDANQIVDAPVGLTVSGIPVDIAGITTDHSALNNLDFASAGHTGFGSSADTDALAASGVATDANIVSVSGHLQGNIDAIDSSVTLQDAYDNGDGTISTTGGKPLELTGDGELTAVTGTFTDGLTVGTGTVTITPEGVTAATGTYTDTLDITGGRLIISSGTLSAPGLHFEGDPDTGIVSTIPDTFVIAASGTQILIIDTTNIFSAVPVKTLGAPDPANPDFSFLFGAGSGMYGLGFGGGLGFSTSSVEAMTIVKDTHIVDVKFGLTVSGVPVNTNGLNNLVEDLTPQLGGDLDVNGKSITSVGSTDIIIQPGLTGGIGLFTGKTEFNVADTSIWIVTSGGGDIALDTFSSNEGGIFIQAGTDGATLETFNAGK</sequence>
<accession>A0A0F9C7Y2</accession>
<feature type="non-terminal residue" evidence="1">
    <location>
        <position position="1"/>
    </location>
</feature>
<reference evidence="1" key="1">
    <citation type="journal article" date="2015" name="Nature">
        <title>Complex archaea that bridge the gap between prokaryotes and eukaryotes.</title>
        <authorList>
            <person name="Spang A."/>
            <person name="Saw J.H."/>
            <person name="Jorgensen S.L."/>
            <person name="Zaremba-Niedzwiedzka K."/>
            <person name="Martijn J."/>
            <person name="Lind A.E."/>
            <person name="van Eijk R."/>
            <person name="Schleper C."/>
            <person name="Guy L."/>
            <person name="Ettema T.J."/>
        </authorList>
    </citation>
    <scope>NUCLEOTIDE SEQUENCE</scope>
</reference>
<dbReference type="EMBL" id="LAZR01037358">
    <property type="protein sequence ID" value="KKL22417.1"/>
    <property type="molecule type" value="Genomic_DNA"/>
</dbReference>
<protein>
    <submittedName>
        <fullName evidence="1">Uncharacterized protein</fullName>
    </submittedName>
</protein>
<comment type="caution">
    <text evidence="1">The sequence shown here is derived from an EMBL/GenBank/DDBJ whole genome shotgun (WGS) entry which is preliminary data.</text>
</comment>
<gene>
    <name evidence="1" type="ORF">LCGC14_2435650</name>
</gene>
<dbReference type="AlphaFoldDB" id="A0A0F9C7Y2"/>
<organism evidence="1">
    <name type="scientific">marine sediment metagenome</name>
    <dbReference type="NCBI Taxonomy" id="412755"/>
    <lineage>
        <taxon>unclassified sequences</taxon>
        <taxon>metagenomes</taxon>
        <taxon>ecological metagenomes</taxon>
    </lineage>
</organism>
<name>A0A0F9C7Y2_9ZZZZ</name>
<evidence type="ECO:0000313" key="1">
    <source>
        <dbReference type="EMBL" id="KKL22417.1"/>
    </source>
</evidence>
<proteinExistence type="predicted"/>